<proteinExistence type="predicted"/>
<comment type="caution">
    <text evidence="2">The sequence shown here is derived from an EMBL/GenBank/DDBJ whole genome shotgun (WGS) entry which is preliminary data.</text>
</comment>
<feature type="coiled-coil region" evidence="1">
    <location>
        <begin position="53"/>
        <end position="115"/>
    </location>
</feature>
<evidence type="ECO:0000313" key="2">
    <source>
        <dbReference type="EMBL" id="CAG2192584.1"/>
    </source>
</evidence>
<name>A0A8S3QFN0_MYTED</name>
<reference evidence="2" key="1">
    <citation type="submission" date="2021-03" db="EMBL/GenBank/DDBJ databases">
        <authorList>
            <person name="Bekaert M."/>
        </authorList>
    </citation>
    <scope>NUCLEOTIDE SEQUENCE</scope>
</reference>
<keyword evidence="1" id="KW-0175">Coiled coil</keyword>
<dbReference type="Gene3D" id="1.20.1270.60">
    <property type="entry name" value="Arfaptin homology (AH) domain/BAR domain"/>
    <property type="match status" value="1"/>
</dbReference>
<sequence length="193" mass="20973">MSVVQARIHDKYKYNFEKVLEYLLKGLEHLSVFIQHLNEITGGKCQDDDKYIAKVNNDKLKEIDSDLNKLEKELQGTNKAVDNANDQCRRKGEDLTAAENALSDARRKLDDAKTTQEATIAAGVSTTLVSAFLTIFVPPVGIVGMAAGVGTGIVGITALEEAVSLCSNNCSSARSEVQSSESALERAKKLKLK</sequence>
<dbReference type="InterPro" id="IPR027267">
    <property type="entry name" value="AH/BAR_dom_sf"/>
</dbReference>
<dbReference type="Proteomes" id="UP000683360">
    <property type="component" value="Unassembled WGS sequence"/>
</dbReference>
<accession>A0A8S3QFN0</accession>
<protein>
    <submittedName>
        <fullName evidence="2">Uncharacterized protein</fullName>
    </submittedName>
</protein>
<organism evidence="2 3">
    <name type="scientific">Mytilus edulis</name>
    <name type="common">Blue mussel</name>
    <dbReference type="NCBI Taxonomy" id="6550"/>
    <lineage>
        <taxon>Eukaryota</taxon>
        <taxon>Metazoa</taxon>
        <taxon>Spiralia</taxon>
        <taxon>Lophotrochozoa</taxon>
        <taxon>Mollusca</taxon>
        <taxon>Bivalvia</taxon>
        <taxon>Autobranchia</taxon>
        <taxon>Pteriomorphia</taxon>
        <taxon>Mytilida</taxon>
        <taxon>Mytiloidea</taxon>
        <taxon>Mytilidae</taxon>
        <taxon>Mytilinae</taxon>
        <taxon>Mytilus</taxon>
    </lineage>
</organism>
<dbReference type="AlphaFoldDB" id="A0A8S3QFN0"/>
<keyword evidence="3" id="KW-1185">Reference proteome</keyword>
<evidence type="ECO:0000256" key="1">
    <source>
        <dbReference type="SAM" id="Coils"/>
    </source>
</evidence>
<evidence type="ECO:0000313" key="3">
    <source>
        <dbReference type="Proteomes" id="UP000683360"/>
    </source>
</evidence>
<gene>
    <name evidence="2" type="ORF">MEDL_7735</name>
</gene>
<dbReference type="EMBL" id="CAJPWZ010000413">
    <property type="protein sequence ID" value="CAG2192584.1"/>
    <property type="molecule type" value="Genomic_DNA"/>
</dbReference>